<proteinExistence type="inferred from homology"/>
<dbReference type="PANTHER" id="PTHR21237:SF23">
    <property type="entry name" value="GRPE PROTEIN HOMOLOG, MITOCHONDRIAL"/>
    <property type="match status" value="1"/>
</dbReference>
<evidence type="ECO:0000256" key="2">
    <source>
        <dbReference type="ARBA" id="ARBA00023186"/>
    </source>
</evidence>
<dbReference type="Pfam" id="PF01025">
    <property type="entry name" value="GrpE"/>
    <property type="match status" value="1"/>
</dbReference>
<protein>
    <recommendedName>
        <fullName evidence="3">Protein GrpE</fullName>
    </recommendedName>
    <alternativeName>
        <fullName evidence="3">HSP-70 cofactor</fullName>
    </alternativeName>
</protein>
<evidence type="ECO:0000256" key="1">
    <source>
        <dbReference type="ARBA" id="ARBA00009054"/>
    </source>
</evidence>
<comment type="similarity">
    <text evidence="1 3 4">Belongs to the GrpE family.</text>
</comment>
<dbReference type="GO" id="GO:0051082">
    <property type="term" value="F:unfolded protein binding"/>
    <property type="evidence" value="ECO:0007669"/>
    <property type="project" value="TreeGrafter"/>
</dbReference>
<evidence type="ECO:0000256" key="4">
    <source>
        <dbReference type="RuleBase" id="RU004478"/>
    </source>
</evidence>
<reference evidence="6" key="1">
    <citation type="submission" date="2016-11" db="EMBL/GenBank/DDBJ databases">
        <authorList>
            <person name="Varghese N."/>
            <person name="Submissions S."/>
        </authorList>
    </citation>
    <scope>NUCLEOTIDE SEQUENCE [LARGE SCALE GENOMIC DNA]</scope>
    <source>
        <strain evidence="6">DSM 24786</strain>
    </source>
</reference>
<keyword evidence="2 3" id="KW-0143">Chaperone</keyword>
<dbReference type="GO" id="GO:0005737">
    <property type="term" value="C:cytoplasm"/>
    <property type="evidence" value="ECO:0007669"/>
    <property type="project" value="UniProtKB-SubCell"/>
</dbReference>
<comment type="subcellular location">
    <subcellularLocation>
        <location evidence="3">Cytoplasm</location>
    </subcellularLocation>
</comment>
<keyword evidence="3" id="KW-0963">Cytoplasm</keyword>
<dbReference type="STRING" id="76595.SAMN05660313_03136"/>
<accession>A0A1K1R000</accession>
<dbReference type="Proteomes" id="UP000183257">
    <property type="component" value="Unassembled WGS sequence"/>
</dbReference>
<keyword evidence="3" id="KW-0346">Stress response</keyword>
<dbReference type="Gene3D" id="3.90.20.20">
    <property type="match status" value="1"/>
</dbReference>
<dbReference type="RefSeq" id="WP_084639252.1">
    <property type="nucleotide sequence ID" value="NZ_FPIY01000006.1"/>
</dbReference>
<dbReference type="EMBL" id="FPIY01000006">
    <property type="protein sequence ID" value="SFW65495.1"/>
    <property type="molecule type" value="Genomic_DNA"/>
</dbReference>
<gene>
    <name evidence="3" type="primary">grpE</name>
    <name evidence="5" type="ORF">SAMN05660313_03136</name>
</gene>
<dbReference type="GO" id="GO:0051087">
    <property type="term" value="F:protein-folding chaperone binding"/>
    <property type="evidence" value="ECO:0007669"/>
    <property type="project" value="InterPro"/>
</dbReference>
<evidence type="ECO:0000313" key="5">
    <source>
        <dbReference type="EMBL" id="SFW65495.1"/>
    </source>
</evidence>
<dbReference type="HAMAP" id="MF_01151">
    <property type="entry name" value="GrpE"/>
    <property type="match status" value="1"/>
</dbReference>
<dbReference type="InterPro" id="IPR000740">
    <property type="entry name" value="GrpE"/>
</dbReference>
<comment type="subunit">
    <text evidence="3">Homodimer.</text>
</comment>
<dbReference type="AlphaFoldDB" id="A0A1K1R000"/>
<dbReference type="PANTHER" id="PTHR21237">
    <property type="entry name" value="GRPE PROTEIN"/>
    <property type="match status" value="1"/>
</dbReference>
<evidence type="ECO:0000256" key="3">
    <source>
        <dbReference type="HAMAP-Rule" id="MF_01151"/>
    </source>
</evidence>
<comment type="function">
    <text evidence="3">Participates actively in the response to hyperosmotic and heat shock by preventing the aggregation of stress-denatured proteins, in association with DnaK and GrpE. It is the nucleotide exchange factor for DnaK and may function as a thermosensor. Unfolded proteins bind initially to DnaJ; upon interaction with the DnaJ-bound protein, DnaK hydrolyzes its bound ATP, resulting in the formation of a stable complex. GrpE releases ADP from DnaK; ATP binding to DnaK triggers the release of the substrate protein, thus completing the reaction cycle. Several rounds of ATP-dependent interactions between DnaJ, DnaK and GrpE are required for fully efficient folding.</text>
</comment>
<dbReference type="InterPro" id="IPR013805">
    <property type="entry name" value="GrpE_CC"/>
</dbReference>
<name>A0A1K1R000_9FLAO</name>
<dbReference type="OrthoDB" id="9812586at2"/>
<dbReference type="GO" id="GO:0006457">
    <property type="term" value="P:protein folding"/>
    <property type="evidence" value="ECO:0007669"/>
    <property type="project" value="InterPro"/>
</dbReference>
<sequence length="186" mass="20959">MSKKDKAEELAQEEIVNNAAEEVTENTEAPAEEVVELSVEEQLQQDLAKEKDKFLRLFAEFENYKKRTSKERMDLFKTAGQEIIVSMLPVLDDFDRAMKEISKSEDKELVTGVELIQNKFTGALKTKGLQEIEVVQGDAFNADVHEAITQIPAPEEKLKGKIIDVIEKGFTLGDKIIRHPKVVVGN</sequence>
<dbReference type="SUPFAM" id="SSF58014">
    <property type="entry name" value="Coiled-coil domain of nucleotide exchange factor GrpE"/>
    <property type="match status" value="1"/>
</dbReference>
<organism evidence="5 6">
    <name type="scientific">Cellulophaga fucicola</name>
    <dbReference type="NCBI Taxonomy" id="76595"/>
    <lineage>
        <taxon>Bacteria</taxon>
        <taxon>Pseudomonadati</taxon>
        <taxon>Bacteroidota</taxon>
        <taxon>Flavobacteriia</taxon>
        <taxon>Flavobacteriales</taxon>
        <taxon>Flavobacteriaceae</taxon>
        <taxon>Cellulophaga</taxon>
    </lineage>
</organism>
<dbReference type="InterPro" id="IPR009012">
    <property type="entry name" value="GrpE_head"/>
</dbReference>
<dbReference type="PRINTS" id="PR00773">
    <property type="entry name" value="GRPEPROTEIN"/>
</dbReference>
<dbReference type="GO" id="GO:0000774">
    <property type="term" value="F:adenyl-nucleotide exchange factor activity"/>
    <property type="evidence" value="ECO:0007669"/>
    <property type="project" value="InterPro"/>
</dbReference>
<dbReference type="SUPFAM" id="SSF51064">
    <property type="entry name" value="Head domain of nucleotide exchange factor GrpE"/>
    <property type="match status" value="1"/>
</dbReference>
<dbReference type="CDD" id="cd00446">
    <property type="entry name" value="GrpE"/>
    <property type="match status" value="1"/>
</dbReference>
<keyword evidence="6" id="KW-1185">Reference proteome</keyword>
<dbReference type="Gene3D" id="2.30.22.10">
    <property type="entry name" value="Head domain of nucleotide exchange factor GrpE"/>
    <property type="match status" value="1"/>
</dbReference>
<evidence type="ECO:0000313" key="6">
    <source>
        <dbReference type="Proteomes" id="UP000183257"/>
    </source>
</evidence>
<dbReference type="GO" id="GO:0042803">
    <property type="term" value="F:protein homodimerization activity"/>
    <property type="evidence" value="ECO:0007669"/>
    <property type="project" value="InterPro"/>
</dbReference>